<protein>
    <submittedName>
        <fullName evidence="5">Crotonobetaine/carnitine-CoA ligase</fullName>
    </submittedName>
</protein>
<dbReference type="GO" id="GO:0031956">
    <property type="term" value="F:medium-chain fatty acid-CoA ligase activity"/>
    <property type="evidence" value="ECO:0007669"/>
    <property type="project" value="TreeGrafter"/>
</dbReference>
<dbReference type="Gene3D" id="3.40.50.12780">
    <property type="entry name" value="N-terminal domain of ligase-like"/>
    <property type="match status" value="1"/>
</dbReference>
<dbReference type="EMBL" id="FRCS01000006">
    <property type="protein sequence ID" value="SHN40080.1"/>
    <property type="molecule type" value="Genomic_DNA"/>
</dbReference>
<dbReference type="GO" id="GO:0006631">
    <property type="term" value="P:fatty acid metabolic process"/>
    <property type="evidence" value="ECO:0007669"/>
    <property type="project" value="TreeGrafter"/>
</dbReference>
<keyword evidence="6" id="KW-1185">Reference proteome</keyword>
<dbReference type="InterPro" id="IPR000873">
    <property type="entry name" value="AMP-dep_synth/lig_dom"/>
</dbReference>
<dbReference type="STRING" id="134849.SAMN05443668_106424"/>
<evidence type="ECO:0000259" key="4">
    <source>
        <dbReference type="Pfam" id="PF13193"/>
    </source>
</evidence>
<dbReference type="Pfam" id="PF00501">
    <property type="entry name" value="AMP-binding"/>
    <property type="match status" value="1"/>
</dbReference>
<dbReference type="OrthoDB" id="2579187at2"/>
<gene>
    <name evidence="5" type="ORF">SAMN05443668_106424</name>
</gene>
<dbReference type="RefSeq" id="WP_073259759.1">
    <property type="nucleotide sequence ID" value="NZ_FRCS01000006.1"/>
</dbReference>
<dbReference type="PROSITE" id="PS00455">
    <property type="entry name" value="AMP_BINDING"/>
    <property type="match status" value="1"/>
</dbReference>
<feature type="domain" description="AMP-binding enzyme C-terminal" evidence="4">
    <location>
        <begin position="407"/>
        <end position="482"/>
    </location>
</feature>
<accession>A0A1M7R4E9</accession>
<reference evidence="5 6" key="1">
    <citation type="submission" date="2016-11" db="EMBL/GenBank/DDBJ databases">
        <authorList>
            <person name="Jaros S."/>
            <person name="Januszkiewicz K."/>
            <person name="Wedrychowicz H."/>
        </authorList>
    </citation>
    <scope>NUCLEOTIDE SEQUENCE [LARGE SCALE GENOMIC DNA]</scope>
    <source>
        <strain evidence="5 6">DSM 46144</strain>
    </source>
</reference>
<evidence type="ECO:0000256" key="2">
    <source>
        <dbReference type="ARBA" id="ARBA00022598"/>
    </source>
</evidence>
<dbReference type="Gene3D" id="3.30.300.30">
    <property type="match status" value="1"/>
</dbReference>
<evidence type="ECO:0000259" key="3">
    <source>
        <dbReference type="Pfam" id="PF00501"/>
    </source>
</evidence>
<dbReference type="PANTHER" id="PTHR43201">
    <property type="entry name" value="ACYL-COA SYNTHETASE"/>
    <property type="match status" value="1"/>
</dbReference>
<dbReference type="Proteomes" id="UP000184440">
    <property type="component" value="Unassembled WGS sequence"/>
</dbReference>
<feature type="domain" description="AMP-dependent synthetase/ligase" evidence="3">
    <location>
        <begin position="16"/>
        <end position="356"/>
    </location>
</feature>
<dbReference type="InterPro" id="IPR042099">
    <property type="entry name" value="ANL_N_sf"/>
</dbReference>
<evidence type="ECO:0000313" key="5">
    <source>
        <dbReference type="EMBL" id="SHN40080.1"/>
    </source>
</evidence>
<sequence>MSTPVPIVVTELVRYFAARVPDNLCVTFGGDEKWTWADAEIETYRAANALHGLGVRRGDRIGIMMPNSADWLRAWWGLVSLGAVMVPINPALRGTTLEHVVRDAELRRVIGPVELEPRFAEIGGLATVIDSSVLATGSADPVVLDPPPAPWDLHTINYTSGTTGPAKGVLTTYRHSFAAALHNDWRATVDDVLLTTSPLFHCGGQVISMGAWIGGGCVALRDSFRASKFLDVVRESGATMTLLVGTMAAVLDAMPEKPDDADNPLRLVMAVPMVADSAAFARRFGLSEMVAAFGMTEVGTGMTVRGPHIDRPGTAGRVRPGAELRLVDEHDEEVPVGTPGELVLRTDDPWEITYGYLNLHEATARAWRNGWFHTGDQFVMDADGYLYFSDRIKDSLRRRGENISSFEVEREVAAYPAVEEVACVAASDGYGGDEVKVFVVPRAGEDLDPEALIHFLVPRMPYHMVPRFVEVVDELPKTPTMKVRKAELRERGNSPGTWDREVAGILLTRESAVVGEPAAREPI</sequence>
<name>A0A1M7R4E9_9ACTN</name>
<dbReference type="AlphaFoldDB" id="A0A1M7R4E9"/>
<proteinExistence type="inferred from homology"/>
<evidence type="ECO:0000256" key="1">
    <source>
        <dbReference type="ARBA" id="ARBA00006432"/>
    </source>
</evidence>
<keyword evidence="2 5" id="KW-0436">Ligase</keyword>
<dbReference type="Pfam" id="PF13193">
    <property type="entry name" value="AMP-binding_C"/>
    <property type="match status" value="1"/>
</dbReference>
<dbReference type="InterPro" id="IPR025110">
    <property type="entry name" value="AMP-bd_C"/>
</dbReference>
<organism evidence="5 6">
    <name type="scientific">Cryptosporangium aurantiacum</name>
    <dbReference type="NCBI Taxonomy" id="134849"/>
    <lineage>
        <taxon>Bacteria</taxon>
        <taxon>Bacillati</taxon>
        <taxon>Actinomycetota</taxon>
        <taxon>Actinomycetes</taxon>
        <taxon>Cryptosporangiales</taxon>
        <taxon>Cryptosporangiaceae</taxon>
        <taxon>Cryptosporangium</taxon>
    </lineage>
</organism>
<dbReference type="InterPro" id="IPR020845">
    <property type="entry name" value="AMP-binding_CS"/>
</dbReference>
<comment type="similarity">
    <text evidence="1">Belongs to the ATP-dependent AMP-binding enzyme family.</text>
</comment>
<dbReference type="PANTHER" id="PTHR43201:SF5">
    <property type="entry name" value="MEDIUM-CHAIN ACYL-COA LIGASE ACSF2, MITOCHONDRIAL"/>
    <property type="match status" value="1"/>
</dbReference>
<evidence type="ECO:0000313" key="6">
    <source>
        <dbReference type="Proteomes" id="UP000184440"/>
    </source>
</evidence>
<dbReference type="SUPFAM" id="SSF56801">
    <property type="entry name" value="Acetyl-CoA synthetase-like"/>
    <property type="match status" value="1"/>
</dbReference>
<dbReference type="InterPro" id="IPR045851">
    <property type="entry name" value="AMP-bd_C_sf"/>
</dbReference>